<proteinExistence type="predicted"/>
<accession>A0A0A8YZ15</accession>
<reference evidence="1" key="1">
    <citation type="submission" date="2014-09" db="EMBL/GenBank/DDBJ databases">
        <authorList>
            <person name="Magalhaes I.L.F."/>
            <person name="Oliveira U."/>
            <person name="Santos F.R."/>
            <person name="Vidigal T.H.D.A."/>
            <person name="Brescovit A.D."/>
            <person name="Santos A.J."/>
        </authorList>
    </citation>
    <scope>NUCLEOTIDE SEQUENCE</scope>
    <source>
        <tissue evidence="1">Shoot tissue taken approximately 20 cm above the soil surface</tissue>
    </source>
</reference>
<dbReference type="AlphaFoldDB" id="A0A0A8YZ15"/>
<organism evidence="1">
    <name type="scientific">Arundo donax</name>
    <name type="common">Giant reed</name>
    <name type="synonym">Donax arundinaceus</name>
    <dbReference type="NCBI Taxonomy" id="35708"/>
    <lineage>
        <taxon>Eukaryota</taxon>
        <taxon>Viridiplantae</taxon>
        <taxon>Streptophyta</taxon>
        <taxon>Embryophyta</taxon>
        <taxon>Tracheophyta</taxon>
        <taxon>Spermatophyta</taxon>
        <taxon>Magnoliopsida</taxon>
        <taxon>Liliopsida</taxon>
        <taxon>Poales</taxon>
        <taxon>Poaceae</taxon>
        <taxon>PACMAD clade</taxon>
        <taxon>Arundinoideae</taxon>
        <taxon>Arundineae</taxon>
        <taxon>Arundo</taxon>
    </lineage>
</organism>
<dbReference type="EMBL" id="GBRH01267252">
    <property type="protein sequence ID" value="JAD30643.1"/>
    <property type="molecule type" value="Transcribed_RNA"/>
</dbReference>
<reference evidence="1" key="2">
    <citation type="journal article" date="2015" name="Data Brief">
        <title>Shoot transcriptome of the giant reed, Arundo donax.</title>
        <authorList>
            <person name="Barrero R.A."/>
            <person name="Guerrero F.D."/>
            <person name="Moolhuijzen P."/>
            <person name="Goolsby J.A."/>
            <person name="Tidwell J."/>
            <person name="Bellgard S.E."/>
            <person name="Bellgard M.I."/>
        </authorList>
    </citation>
    <scope>NUCLEOTIDE SEQUENCE</scope>
    <source>
        <tissue evidence="1">Shoot tissue taken approximately 20 cm above the soil surface</tissue>
    </source>
</reference>
<name>A0A0A8YZ15_ARUDO</name>
<protein>
    <submittedName>
        <fullName evidence="1">Uncharacterized protein</fullName>
    </submittedName>
</protein>
<evidence type="ECO:0000313" key="1">
    <source>
        <dbReference type="EMBL" id="JAD30643.1"/>
    </source>
</evidence>
<sequence length="17" mass="2190">MLYFNDKRNQELLRVSY</sequence>